<dbReference type="EnsemblMetazoa" id="XM_038191428.1">
    <property type="protein sequence ID" value="XP_038047356.1"/>
    <property type="gene ID" value="LOC119721371"/>
</dbReference>
<reference evidence="2" key="1">
    <citation type="submission" date="2022-11" db="UniProtKB">
        <authorList>
            <consortium name="EnsemblMetazoa"/>
        </authorList>
    </citation>
    <scope>IDENTIFICATION</scope>
</reference>
<dbReference type="RefSeq" id="XP_038047356.1">
    <property type="nucleotide sequence ID" value="XM_038191428.1"/>
</dbReference>
<dbReference type="OMA" id="MIREHSI"/>
<keyword evidence="1" id="KW-0175">Coiled coil</keyword>
<keyword evidence="3" id="KW-1185">Reference proteome</keyword>
<dbReference type="GeneID" id="119721371"/>
<name>A0A913Z8M4_PATMI</name>
<evidence type="ECO:0000313" key="2">
    <source>
        <dbReference type="EnsemblMetazoa" id="XP_038047356.1"/>
    </source>
</evidence>
<evidence type="ECO:0000313" key="3">
    <source>
        <dbReference type="Proteomes" id="UP000887568"/>
    </source>
</evidence>
<protein>
    <submittedName>
        <fullName evidence="2">Uncharacterized protein</fullName>
    </submittedName>
</protein>
<accession>A0A913Z8M4</accession>
<evidence type="ECO:0000256" key="1">
    <source>
        <dbReference type="SAM" id="Coils"/>
    </source>
</evidence>
<sequence length="456" mass="51284">MDQNNEMEENSAKSDGAFSVCACSSMLEKQKRVLCDLKDQANILPKKVKTEDASQDTEHLHDFKVECQQVVDEFKKLKFAFVHLQGHIKLLDYLANVPKDQWPSVASCDEESKKIRRQLKDAKGEASDLEEHLQNMMKSVQNCQEMLDTKLASVTKMMEKVEGVATQVQENTKGRGGAVEELEGGGVTLENFQDENAKQIFDLKAAEEFLARYQPAMKRLKESTEAIRKDQQVALDENKTVMEMVSQLMAKKLDREQQASGKMKWCESASKMLAQLTGVSERSLDDNCWILELTADGCSSVNKDSLTAVLTLHFKPGPDPWSPRQISAASIDVDSLDMSDLVEEAVRKNDVPFLVSSVMTRLRTHAPLYMEVEQLRHQYAIDWVPEEGILRVIFGDSAQIVCTLSLSTGPLGTTLAQLKSLEGVRQHPPLDQLKPPHEKPRISDWLEYLQEATKSL</sequence>
<feature type="coiled-coil region" evidence="1">
    <location>
        <begin position="105"/>
        <end position="146"/>
    </location>
</feature>
<proteinExistence type="predicted"/>
<dbReference type="OrthoDB" id="9893446at2759"/>
<dbReference type="AlphaFoldDB" id="A0A913Z8M4"/>
<dbReference type="Proteomes" id="UP000887568">
    <property type="component" value="Unplaced"/>
</dbReference>
<organism evidence="2 3">
    <name type="scientific">Patiria miniata</name>
    <name type="common">Bat star</name>
    <name type="synonym">Asterina miniata</name>
    <dbReference type="NCBI Taxonomy" id="46514"/>
    <lineage>
        <taxon>Eukaryota</taxon>
        <taxon>Metazoa</taxon>
        <taxon>Echinodermata</taxon>
        <taxon>Eleutherozoa</taxon>
        <taxon>Asterozoa</taxon>
        <taxon>Asteroidea</taxon>
        <taxon>Valvatacea</taxon>
        <taxon>Valvatida</taxon>
        <taxon>Asterinidae</taxon>
        <taxon>Patiria</taxon>
    </lineage>
</organism>